<evidence type="ECO:0000313" key="2">
    <source>
        <dbReference type="EMBL" id="KAK6542463.1"/>
    </source>
</evidence>
<proteinExistence type="predicted"/>
<feature type="signal peptide" evidence="1">
    <location>
        <begin position="1"/>
        <end position="18"/>
    </location>
</feature>
<organism evidence="2 3">
    <name type="scientific">Orbilia ellipsospora</name>
    <dbReference type="NCBI Taxonomy" id="2528407"/>
    <lineage>
        <taxon>Eukaryota</taxon>
        <taxon>Fungi</taxon>
        <taxon>Dikarya</taxon>
        <taxon>Ascomycota</taxon>
        <taxon>Pezizomycotina</taxon>
        <taxon>Orbiliomycetes</taxon>
        <taxon>Orbiliales</taxon>
        <taxon>Orbiliaceae</taxon>
        <taxon>Orbilia</taxon>
    </lineage>
</organism>
<dbReference type="AlphaFoldDB" id="A0AAV9XRS4"/>
<reference evidence="2 3" key="1">
    <citation type="submission" date="2019-10" db="EMBL/GenBank/DDBJ databases">
        <authorList>
            <person name="Palmer J.M."/>
        </authorList>
    </citation>
    <scope>NUCLEOTIDE SEQUENCE [LARGE SCALE GENOMIC DNA]</scope>
    <source>
        <strain evidence="2 3">TWF694</strain>
    </source>
</reference>
<feature type="chain" id="PRO_5044024304" evidence="1">
    <location>
        <begin position="19"/>
        <end position="87"/>
    </location>
</feature>
<evidence type="ECO:0000313" key="3">
    <source>
        <dbReference type="Proteomes" id="UP001365542"/>
    </source>
</evidence>
<keyword evidence="1" id="KW-0732">Signal</keyword>
<comment type="caution">
    <text evidence="2">The sequence shown here is derived from an EMBL/GenBank/DDBJ whole genome shotgun (WGS) entry which is preliminary data.</text>
</comment>
<protein>
    <submittedName>
        <fullName evidence="2">Uncharacterized protein</fullName>
    </submittedName>
</protein>
<sequence length="87" mass="9068">MQFRIAVVIASLAALVAANPVPELKERVSIGCPVYKFHCDIACVITEPAPPLPAGACNATVHCPVGYLCCQPACGCNKVCTKPVINS</sequence>
<name>A0AAV9XRS4_9PEZI</name>
<dbReference type="EMBL" id="JAVHJO010000002">
    <property type="protein sequence ID" value="KAK6542463.1"/>
    <property type="molecule type" value="Genomic_DNA"/>
</dbReference>
<dbReference type="Proteomes" id="UP001365542">
    <property type="component" value="Unassembled WGS sequence"/>
</dbReference>
<gene>
    <name evidence="2" type="ORF">TWF694_006417</name>
</gene>
<accession>A0AAV9XRS4</accession>
<evidence type="ECO:0000256" key="1">
    <source>
        <dbReference type="SAM" id="SignalP"/>
    </source>
</evidence>
<keyword evidence="3" id="KW-1185">Reference proteome</keyword>